<keyword evidence="2" id="KW-1185">Reference proteome</keyword>
<name>A0A7J6VGG3_THATH</name>
<dbReference type="Proteomes" id="UP000554482">
    <property type="component" value="Unassembled WGS sequence"/>
</dbReference>
<accession>A0A7J6VGG3</accession>
<dbReference type="EMBL" id="JABWDY010032436">
    <property type="protein sequence ID" value="KAF5184189.1"/>
    <property type="molecule type" value="Genomic_DNA"/>
</dbReference>
<evidence type="ECO:0000313" key="2">
    <source>
        <dbReference type="Proteomes" id="UP000554482"/>
    </source>
</evidence>
<proteinExistence type="predicted"/>
<reference evidence="1 2" key="1">
    <citation type="submission" date="2020-06" db="EMBL/GenBank/DDBJ databases">
        <title>Transcriptomic and genomic resources for Thalictrum thalictroides and T. hernandezii: Facilitating candidate gene discovery in an emerging model plant lineage.</title>
        <authorList>
            <person name="Arias T."/>
            <person name="Riano-Pachon D.M."/>
            <person name="Di Stilio V.S."/>
        </authorList>
    </citation>
    <scope>NUCLEOTIDE SEQUENCE [LARGE SCALE GENOMIC DNA]</scope>
    <source>
        <strain evidence="2">cv. WT478/WT964</strain>
        <tissue evidence="1">Leaves</tissue>
    </source>
</reference>
<evidence type="ECO:0000313" key="1">
    <source>
        <dbReference type="EMBL" id="KAF5184189.1"/>
    </source>
</evidence>
<organism evidence="1 2">
    <name type="scientific">Thalictrum thalictroides</name>
    <name type="common">Rue-anemone</name>
    <name type="synonym">Anemone thalictroides</name>
    <dbReference type="NCBI Taxonomy" id="46969"/>
    <lineage>
        <taxon>Eukaryota</taxon>
        <taxon>Viridiplantae</taxon>
        <taxon>Streptophyta</taxon>
        <taxon>Embryophyta</taxon>
        <taxon>Tracheophyta</taxon>
        <taxon>Spermatophyta</taxon>
        <taxon>Magnoliopsida</taxon>
        <taxon>Ranunculales</taxon>
        <taxon>Ranunculaceae</taxon>
        <taxon>Thalictroideae</taxon>
        <taxon>Thalictrum</taxon>
    </lineage>
</organism>
<dbReference type="AlphaFoldDB" id="A0A7J6VGG3"/>
<protein>
    <submittedName>
        <fullName evidence="1">Uncharacterized protein</fullName>
    </submittedName>
</protein>
<sequence length="165" mass="19191">MFMEETCIVKQILSMHNRQNKEEMVVPFAELCHVDDQKFEVTSMIPVEFREGFLYFALTILQILELMKKIYRGATARRTIGLYLVRTRKCACHFISMNEFGSMLLKFEAGKDTPYCWMKRRSIAISMTGGMTVPLKMLRDRNAALIEYHKLEDDVAAVNNLNGRH</sequence>
<gene>
    <name evidence="1" type="ORF">FRX31_026223</name>
</gene>
<comment type="caution">
    <text evidence="1">The sequence shown here is derived from an EMBL/GenBank/DDBJ whole genome shotgun (WGS) entry which is preliminary data.</text>
</comment>